<dbReference type="Proteomes" id="UP000035763">
    <property type="component" value="Unassembled WGS sequence"/>
</dbReference>
<dbReference type="EMBL" id="CAJA01000136">
    <property type="protein sequence ID" value="CCH72986.1"/>
    <property type="molecule type" value="Genomic_DNA"/>
</dbReference>
<dbReference type="STRING" id="1193182.BN11_2200004"/>
<accession>W6JW96</accession>
<feature type="region of interest" description="Disordered" evidence="1">
    <location>
        <begin position="1"/>
        <end position="26"/>
    </location>
</feature>
<comment type="caution">
    <text evidence="2">The sequence shown here is derived from an EMBL/GenBank/DDBJ whole genome shotgun (WGS) entry which is preliminary data.</text>
</comment>
<evidence type="ECO:0000256" key="1">
    <source>
        <dbReference type="SAM" id="MobiDB-lite"/>
    </source>
</evidence>
<dbReference type="AlphaFoldDB" id="W6JW96"/>
<organism evidence="2 3">
    <name type="scientific">Nostocoides australiense Ben110</name>
    <dbReference type="NCBI Taxonomy" id="1193182"/>
    <lineage>
        <taxon>Bacteria</taxon>
        <taxon>Bacillati</taxon>
        <taxon>Actinomycetota</taxon>
        <taxon>Actinomycetes</taxon>
        <taxon>Micrococcales</taxon>
        <taxon>Intrasporangiaceae</taxon>
        <taxon>Nostocoides</taxon>
    </lineage>
</organism>
<sequence length="101" mass="10377">MPTASSWCARGRSSPTAPPGRSVRATWPGASADALHGIPGVESVDILGDTVTIRAADSDAVARHLLTATPARDLEITARGLEDAFVALTGDDAADDTAQEH</sequence>
<reference evidence="2 3" key="1">
    <citation type="journal article" date="2013" name="ISME J.">
        <title>A metabolic model for members of the genus Tetrasphaera involved in enhanced biological phosphorus removal.</title>
        <authorList>
            <person name="Kristiansen R."/>
            <person name="Nguyen H.T.T."/>
            <person name="Saunders A.M."/>
            <person name="Nielsen J.L."/>
            <person name="Wimmer R."/>
            <person name="Le V.Q."/>
            <person name="McIlroy S.J."/>
            <person name="Petrovski S."/>
            <person name="Seviour R.J."/>
            <person name="Calteau A."/>
            <person name="Nielsen K.L."/>
            <person name="Nielsen P.H."/>
        </authorList>
    </citation>
    <scope>NUCLEOTIDE SEQUENCE [LARGE SCALE GENOMIC DNA]</scope>
    <source>
        <strain evidence="2 3">Ben110</strain>
    </source>
</reference>
<name>W6JW96_9MICO</name>
<evidence type="ECO:0000313" key="2">
    <source>
        <dbReference type="EMBL" id="CCH72986.1"/>
    </source>
</evidence>
<evidence type="ECO:0000313" key="3">
    <source>
        <dbReference type="Proteomes" id="UP000035763"/>
    </source>
</evidence>
<gene>
    <name evidence="2" type="ORF">BN11_2200004</name>
</gene>
<proteinExistence type="predicted"/>
<protein>
    <recommendedName>
        <fullName evidence="4">ABC transporter ATP-binding protein</fullName>
    </recommendedName>
</protein>
<evidence type="ECO:0008006" key="4">
    <source>
        <dbReference type="Google" id="ProtNLM"/>
    </source>
</evidence>
<keyword evidence="3" id="KW-1185">Reference proteome</keyword>